<comment type="similarity">
    <text evidence="1">Belongs to the GSP E family.</text>
</comment>
<accession>A0ABY0T8B4</accession>
<dbReference type="Gene3D" id="3.30.450.90">
    <property type="match status" value="1"/>
</dbReference>
<name>A0ABY0T8B4_9PROT</name>
<evidence type="ECO:0000256" key="3">
    <source>
        <dbReference type="ARBA" id="ARBA00022840"/>
    </source>
</evidence>
<sequence length="592" mass="64883">MSQLAEAAVPLPLAATLPVDVLSENMADAARDLAFPSAATPLVDARRLEQARGEALIQGVSVMAVLEETCGLAPDQLIAELGRLFRMPVLTMEGLRAFHPAFETLSFNEAVTRECVLLRREKQYVLAVGNPFSPNLRSWAEDRFDVAAAWHLVHPADLAAFFALQEKTMRAMDSVLPATERGTTKAGEEDLSLKTINEGSSPVVRLVHSTLYDAHKSQASDIHLEMVTGALSIKYRIDGVLSLIGVVQGPDLAEQVISRIKVMSDLDIAERRVPQDGRFKISIQGREIDFRVSIMPSIFGEDAVLRILDRQALADHVEGLTLNHLGFNQAAIASFRRLSSEPYGMLLVTGPTGSGKTTTLYAAISEVNDGQDKIITIEDPIEYQLPGVLQIPVNEKKGLTFVRGLRSILRHDPDKIMVGEIRDPETAQIAIQAALTGHLVFTTVHANNVFDVIGRFSHMGVDPYSFVSALNGIAAQRLIRLLCSHCAVEERPDEQLITESGITSEQAGEFRFRVGKGCGQCRGSGYRGRNAIAEMLVLNDEIRELIIAREPIRRIKEAARRGGTRFLREAALEMVKTGQTSLQEANRVTIVA</sequence>
<evidence type="ECO:0000256" key="2">
    <source>
        <dbReference type="ARBA" id="ARBA00022741"/>
    </source>
</evidence>
<dbReference type="EMBL" id="FNKY01000001">
    <property type="protein sequence ID" value="SDQ40401.1"/>
    <property type="molecule type" value="Genomic_DNA"/>
</dbReference>
<comment type="caution">
    <text evidence="5">The sequence shown here is derived from an EMBL/GenBank/DDBJ whole genome shotgun (WGS) entry which is preliminary data.</text>
</comment>
<evidence type="ECO:0000259" key="4">
    <source>
        <dbReference type="PROSITE" id="PS00662"/>
    </source>
</evidence>
<dbReference type="InterPro" id="IPR037257">
    <property type="entry name" value="T2SS_E_N_sf"/>
</dbReference>
<dbReference type="CDD" id="cd01129">
    <property type="entry name" value="PulE-GspE-like"/>
    <property type="match status" value="1"/>
</dbReference>
<evidence type="ECO:0000313" key="5">
    <source>
        <dbReference type="EMBL" id="SDQ40401.1"/>
    </source>
</evidence>
<dbReference type="Gene3D" id="3.40.50.300">
    <property type="entry name" value="P-loop containing nucleotide triphosphate hydrolases"/>
    <property type="match status" value="1"/>
</dbReference>
<dbReference type="Pfam" id="PF00437">
    <property type="entry name" value="T2SSE"/>
    <property type="match status" value="1"/>
</dbReference>
<evidence type="ECO:0000256" key="1">
    <source>
        <dbReference type="ARBA" id="ARBA00006611"/>
    </source>
</evidence>
<dbReference type="InterPro" id="IPR001482">
    <property type="entry name" value="T2SS/T4SS_dom"/>
</dbReference>
<dbReference type="SUPFAM" id="SSF160246">
    <property type="entry name" value="EspE N-terminal domain-like"/>
    <property type="match status" value="1"/>
</dbReference>
<dbReference type="PANTHER" id="PTHR30258:SF1">
    <property type="entry name" value="PROTEIN TRANSPORT PROTEIN HOFB HOMOLOG"/>
    <property type="match status" value="1"/>
</dbReference>
<proteinExistence type="inferred from homology"/>
<reference evidence="5 6" key="1">
    <citation type="submission" date="2016-10" db="EMBL/GenBank/DDBJ databases">
        <authorList>
            <person name="Varghese N."/>
            <person name="Submissions S."/>
        </authorList>
    </citation>
    <scope>NUCLEOTIDE SEQUENCE [LARGE SCALE GENOMIC DNA]</scope>
    <source>
        <strain evidence="5 6">Nl1</strain>
    </source>
</reference>
<evidence type="ECO:0000313" key="6">
    <source>
        <dbReference type="Proteomes" id="UP000183471"/>
    </source>
</evidence>
<dbReference type="PANTHER" id="PTHR30258">
    <property type="entry name" value="TYPE II SECRETION SYSTEM PROTEIN GSPE-RELATED"/>
    <property type="match status" value="1"/>
</dbReference>
<organism evidence="5 6">
    <name type="scientific">Nitrosospira multiformis</name>
    <dbReference type="NCBI Taxonomy" id="1231"/>
    <lineage>
        <taxon>Bacteria</taxon>
        <taxon>Pseudomonadati</taxon>
        <taxon>Pseudomonadota</taxon>
        <taxon>Betaproteobacteria</taxon>
        <taxon>Nitrosomonadales</taxon>
        <taxon>Nitrosomonadaceae</taxon>
        <taxon>Nitrosospira</taxon>
    </lineage>
</organism>
<dbReference type="PROSITE" id="PS00662">
    <property type="entry name" value="T2SP_E"/>
    <property type="match status" value="1"/>
</dbReference>
<keyword evidence="2" id="KW-0547">Nucleotide-binding</keyword>
<keyword evidence="6" id="KW-1185">Reference proteome</keyword>
<gene>
    <name evidence="5" type="ORF">SAMN05216402_0719</name>
</gene>
<protein>
    <submittedName>
        <fullName evidence="5">General secretion pathway protein E</fullName>
    </submittedName>
</protein>
<keyword evidence="3" id="KW-0067">ATP-binding</keyword>
<dbReference type="InterPro" id="IPR027417">
    <property type="entry name" value="P-loop_NTPase"/>
</dbReference>
<dbReference type="Proteomes" id="UP000183471">
    <property type="component" value="Unassembled WGS sequence"/>
</dbReference>
<feature type="domain" description="Bacterial type II secretion system protein E" evidence="4">
    <location>
        <begin position="409"/>
        <end position="423"/>
    </location>
</feature>
<dbReference type="SUPFAM" id="SSF52540">
    <property type="entry name" value="P-loop containing nucleoside triphosphate hydrolases"/>
    <property type="match status" value="1"/>
</dbReference>